<proteinExistence type="inferred from homology"/>
<comment type="cofactor">
    <cofactor evidence="1">
        <name>Zn(2+)</name>
        <dbReference type="ChEBI" id="CHEBI:29105"/>
    </cofactor>
</comment>
<keyword evidence="3" id="KW-0479">Metal-binding</keyword>
<evidence type="ECO:0000256" key="3">
    <source>
        <dbReference type="ARBA" id="ARBA00022723"/>
    </source>
</evidence>
<dbReference type="GO" id="GO:0005737">
    <property type="term" value="C:cytoplasm"/>
    <property type="evidence" value="ECO:0007669"/>
    <property type="project" value="TreeGrafter"/>
</dbReference>
<dbReference type="InterPro" id="IPR012131">
    <property type="entry name" value="Hstdl_DH"/>
</dbReference>
<keyword evidence="5" id="KW-0560">Oxidoreductase</keyword>
<dbReference type="PANTHER" id="PTHR21256">
    <property type="entry name" value="HISTIDINOL DEHYDROGENASE HDH"/>
    <property type="match status" value="1"/>
</dbReference>
<comment type="similarity">
    <text evidence="2">Belongs to the histidinol dehydrogenase family.</text>
</comment>
<dbReference type="Pfam" id="PF00815">
    <property type="entry name" value="Histidinol_dh"/>
    <property type="match status" value="1"/>
</dbReference>
<name>A0A6J6FW78_9ZZZZ</name>
<evidence type="ECO:0000256" key="1">
    <source>
        <dbReference type="ARBA" id="ARBA00001947"/>
    </source>
</evidence>
<dbReference type="EMBL" id="CAEZUK010000013">
    <property type="protein sequence ID" value="CAB4591145.1"/>
    <property type="molecule type" value="Genomic_DNA"/>
</dbReference>
<dbReference type="Gene3D" id="3.40.50.1980">
    <property type="entry name" value="Nitrogenase molybdenum iron protein domain"/>
    <property type="match status" value="2"/>
</dbReference>
<dbReference type="GO" id="GO:0046872">
    <property type="term" value="F:metal ion binding"/>
    <property type="evidence" value="ECO:0007669"/>
    <property type="project" value="UniProtKB-KW"/>
</dbReference>
<evidence type="ECO:0000313" key="6">
    <source>
        <dbReference type="EMBL" id="CAB4591145.1"/>
    </source>
</evidence>
<dbReference type="GO" id="GO:0051287">
    <property type="term" value="F:NAD binding"/>
    <property type="evidence" value="ECO:0007669"/>
    <property type="project" value="InterPro"/>
</dbReference>
<dbReference type="GO" id="GO:0004399">
    <property type="term" value="F:histidinol dehydrogenase activity"/>
    <property type="evidence" value="ECO:0007669"/>
    <property type="project" value="InterPro"/>
</dbReference>
<accession>A0A6J6FW78</accession>
<evidence type="ECO:0000256" key="4">
    <source>
        <dbReference type="ARBA" id="ARBA00022833"/>
    </source>
</evidence>
<evidence type="ECO:0000256" key="5">
    <source>
        <dbReference type="ARBA" id="ARBA00023002"/>
    </source>
</evidence>
<gene>
    <name evidence="6" type="ORF">UFOPK1820_00157</name>
</gene>
<dbReference type="PIRSF" id="PIRSF000099">
    <property type="entry name" value="Histidinol_dh"/>
    <property type="match status" value="1"/>
</dbReference>
<dbReference type="PANTHER" id="PTHR21256:SF2">
    <property type="entry name" value="HISTIDINE BIOSYNTHESIS TRIFUNCTIONAL PROTEIN"/>
    <property type="match status" value="1"/>
</dbReference>
<organism evidence="6">
    <name type="scientific">freshwater metagenome</name>
    <dbReference type="NCBI Taxonomy" id="449393"/>
    <lineage>
        <taxon>unclassified sequences</taxon>
        <taxon>metagenomes</taxon>
        <taxon>ecological metagenomes</taxon>
    </lineage>
</organism>
<reference evidence="6" key="1">
    <citation type="submission" date="2020-05" db="EMBL/GenBank/DDBJ databases">
        <authorList>
            <person name="Chiriac C."/>
            <person name="Salcher M."/>
            <person name="Ghai R."/>
            <person name="Kavagutti S V."/>
        </authorList>
    </citation>
    <scope>NUCLEOTIDE SEQUENCE</scope>
</reference>
<dbReference type="GO" id="GO:0000105">
    <property type="term" value="P:L-histidine biosynthetic process"/>
    <property type="evidence" value="ECO:0007669"/>
    <property type="project" value="InterPro"/>
</dbReference>
<dbReference type="NCBIfam" id="TIGR00069">
    <property type="entry name" value="hisD"/>
    <property type="match status" value="1"/>
</dbReference>
<dbReference type="AlphaFoldDB" id="A0A6J6FW78"/>
<dbReference type="Gene3D" id="1.20.5.1300">
    <property type="match status" value="1"/>
</dbReference>
<dbReference type="PRINTS" id="PR00083">
    <property type="entry name" value="HOLDHDRGNASE"/>
</dbReference>
<keyword evidence="4" id="KW-0862">Zinc</keyword>
<protein>
    <submittedName>
        <fullName evidence="6">Unannotated protein</fullName>
    </submittedName>
</protein>
<dbReference type="InterPro" id="IPR022695">
    <property type="entry name" value="Histidinol_DH_monofunct"/>
</dbReference>
<evidence type="ECO:0000256" key="2">
    <source>
        <dbReference type="ARBA" id="ARBA00010178"/>
    </source>
</evidence>
<dbReference type="InterPro" id="IPR016161">
    <property type="entry name" value="Ald_DH/histidinol_DH"/>
</dbReference>
<dbReference type="CDD" id="cd06572">
    <property type="entry name" value="Histidinol_dh"/>
    <property type="match status" value="1"/>
</dbReference>
<dbReference type="FunFam" id="3.40.50.1980:FF:000001">
    <property type="entry name" value="Histidinol dehydrogenase"/>
    <property type="match status" value="1"/>
</dbReference>
<dbReference type="SUPFAM" id="SSF53720">
    <property type="entry name" value="ALDH-like"/>
    <property type="match status" value="1"/>
</dbReference>
<sequence length="433" mass="45522">MDAAQRLALVDRDLNEVISPELRQQISDLVIDVRERGDAAVCDALAKFDKISVEPSGLRVSDDEWESAPTKIDTALKVAITDMVDHIRRFNDELLSRLGNWSFESDPGLTVGERVSAIASAGLFCPSGKASYPSVLAQLATPAVVAGVQKIAVVVPPQPGAHGAVDPVVICVARELGVREIFRVNGPAGIAALAFGTQSIPRVVKVMGPGSLPVTVAQLEVQRYGTTIQMALGPTESVVIADDSADPVRLAADLLIEAEHGTDSCTLLITTSSDLARATEIELVKQIAALPEVRAAAAAASLGINGGCVLVDDLIQATQVANEFAPEHLQLVVRPESEEMVIGLLIHAGEILLGQDTPFSAGNFVIGAPASLPTNGFARVTGGVTVESFLKRTAVARASNNALRRLAPTVITLADIEGFPAHANAIRLRFPDL</sequence>